<accession>A0A9P9WPS2</accession>
<evidence type="ECO:0000313" key="9">
    <source>
        <dbReference type="EMBL" id="KAI1874459.1"/>
    </source>
</evidence>
<dbReference type="EMBL" id="JAFIMR010000009">
    <property type="protein sequence ID" value="KAI1874459.1"/>
    <property type="molecule type" value="Genomic_DNA"/>
</dbReference>
<gene>
    <name evidence="9" type="ORF">JX265_004667</name>
</gene>
<dbReference type="InterPro" id="IPR026050">
    <property type="entry name" value="C1GALT1/C1GALT1_chp1"/>
</dbReference>
<organism evidence="9 10">
    <name type="scientific">Neoarthrinium moseri</name>
    <dbReference type="NCBI Taxonomy" id="1658444"/>
    <lineage>
        <taxon>Eukaryota</taxon>
        <taxon>Fungi</taxon>
        <taxon>Dikarya</taxon>
        <taxon>Ascomycota</taxon>
        <taxon>Pezizomycotina</taxon>
        <taxon>Sordariomycetes</taxon>
        <taxon>Xylariomycetidae</taxon>
        <taxon>Amphisphaeriales</taxon>
        <taxon>Apiosporaceae</taxon>
        <taxon>Neoarthrinium</taxon>
    </lineage>
</organism>
<evidence type="ECO:0000256" key="7">
    <source>
        <dbReference type="SAM" id="Phobius"/>
    </source>
</evidence>
<feature type="domain" description="Apple" evidence="8">
    <location>
        <begin position="388"/>
        <end position="431"/>
    </location>
</feature>
<evidence type="ECO:0000256" key="3">
    <source>
        <dbReference type="ARBA" id="ARBA00022692"/>
    </source>
</evidence>
<dbReference type="SUPFAM" id="SSF57414">
    <property type="entry name" value="Hairpin loop containing domain-like"/>
    <property type="match status" value="1"/>
</dbReference>
<evidence type="ECO:0000256" key="1">
    <source>
        <dbReference type="ARBA" id="ARBA00004606"/>
    </source>
</evidence>
<dbReference type="Proteomes" id="UP000829685">
    <property type="component" value="Unassembled WGS sequence"/>
</dbReference>
<evidence type="ECO:0000256" key="4">
    <source>
        <dbReference type="ARBA" id="ARBA00022968"/>
    </source>
</evidence>
<name>A0A9P9WPS2_9PEZI</name>
<comment type="similarity">
    <text evidence="2">Belongs to the glycosyltransferase 31 family. Beta3-Gal-T subfamily.</text>
</comment>
<keyword evidence="3 7" id="KW-0812">Transmembrane</keyword>
<sequence>MDNGTRVRNLCLARLTRSRIAILAIFSFLFIVYIFSPYDSLVRSSIRWQSTVASDYIQHKYPSDKWLYKEQRYPVDPNRDIAIILKTGYGTRKRVPEVVAALANETFECDMLLLQDYPLLERQSFAWPSGKNIPVVDIIGWMLETGKVINKDKNQRITEYESLSDAIDAEDWFMSDTLSKGNGWELDAMKFISGLQYAWENLPRKKWYIMSDDDTYVLKESLALTLGHLDPSTPQYLGNPVGDFKGRFAHGGSSAVLSGAVLKKLFNDNPKIAAEAHVEATTATWGDKLLSTTLMKIGIYLDENYSRLFNGEPPSMTRMWIDRFCLPLISFHGLGVGSRMSDVGNTFKGMKEPVFWRQLGKIYGAADFESFVAEPIRANQDFVGRLDEHSTTINLVESVEECVKICGQHSTDCLAWTWDMGTKQCHYAPWTIIGDYRENVLSGINYALAQKLSEGCHSPPAPVRAAE</sequence>
<dbReference type="Gene3D" id="3.90.550.50">
    <property type="match status" value="1"/>
</dbReference>
<comment type="subcellular location">
    <subcellularLocation>
        <location evidence="1">Membrane</location>
        <topology evidence="1">Single-pass type II membrane protein</topology>
    </subcellularLocation>
</comment>
<comment type="caution">
    <text evidence="9">The sequence shown here is derived from an EMBL/GenBank/DDBJ whole genome shotgun (WGS) entry which is preliminary data.</text>
</comment>
<dbReference type="GO" id="GO:0016020">
    <property type="term" value="C:membrane"/>
    <property type="evidence" value="ECO:0007669"/>
    <property type="project" value="UniProtKB-SubCell"/>
</dbReference>
<dbReference type="Pfam" id="PF00024">
    <property type="entry name" value="PAN_1"/>
    <property type="match status" value="1"/>
</dbReference>
<keyword evidence="5 7" id="KW-1133">Transmembrane helix</keyword>
<feature type="transmembrane region" description="Helical" evidence="7">
    <location>
        <begin position="20"/>
        <end position="38"/>
    </location>
</feature>
<dbReference type="PANTHER" id="PTHR23033">
    <property type="entry name" value="BETA1,3-GALACTOSYLTRANSFERASE"/>
    <property type="match status" value="1"/>
</dbReference>
<dbReference type="InterPro" id="IPR003609">
    <property type="entry name" value="Pan_app"/>
</dbReference>
<dbReference type="AlphaFoldDB" id="A0A9P9WPS2"/>
<keyword evidence="4" id="KW-0735">Signal-anchor</keyword>
<proteinExistence type="inferred from homology"/>
<evidence type="ECO:0000256" key="5">
    <source>
        <dbReference type="ARBA" id="ARBA00022989"/>
    </source>
</evidence>
<keyword evidence="10" id="KW-1185">Reference proteome</keyword>
<evidence type="ECO:0000256" key="6">
    <source>
        <dbReference type="ARBA" id="ARBA00023136"/>
    </source>
</evidence>
<dbReference type="PANTHER" id="PTHR23033:SF40">
    <property type="entry name" value="APPLE DOMAIN-CONTAINING PROTEIN"/>
    <property type="match status" value="1"/>
</dbReference>
<reference evidence="9" key="1">
    <citation type="submission" date="2021-03" db="EMBL/GenBank/DDBJ databases">
        <title>Revisited historic fungal species revealed as producer of novel bioactive compounds through whole genome sequencing and comparative genomics.</title>
        <authorList>
            <person name="Vignolle G.A."/>
            <person name="Hochenegger N."/>
            <person name="Mach R.L."/>
            <person name="Mach-Aigner A.R."/>
            <person name="Javad Rahimi M."/>
            <person name="Salim K.A."/>
            <person name="Chan C.M."/>
            <person name="Lim L.B.L."/>
            <person name="Cai F."/>
            <person name="Druzhinina I.S."/>
            <person name="U'Ren J.M."/>
            <person name="Derntl C."/>
        </authorList>
    </citation>
    <scope>NUCLEOTIDE SEQUENCE</scope>
    <source>
        <strain evidence="9">TUCIM 5799</strain>
    </source>
</reference>
<protein>
    <recommendedName>
        <fullName evidence="8">Apple domain-containing protein</fullName>
    </recommendedName>
</protein>
<evidence type="ECO:0000313" key="10">
    <source>
        <dbReference type="Proteomes" id="UP000829685"/>
    </source>
</evidence>
<keyword evidence="6 7" id="KW-0472">Membrane</keyword>
<evidence type="ECO:0000256" key="2">
    <source>
        <dbReference type="ARBA" id="ARBA00006462"/>
    </source>
</evidence>
<evidence type="ECO:0000259" key="8">
    <source>
        <dbReference type="Pfam" id="PF00024"/>
    </source>
</evidence>